<sequence length="123" mass="14228">MGKDYAVPYLRIAGWLNWGYVRHSTMAPCRWLPSREILFHYQQESCLSPHHLQRNRASGSKKAQDPWNTKCAEHASRRIAILFNSRRNPKIIAQAKYTPESFWCNRASFIVGTLAIEGLPTKK</sequence>
<dbReference type="EMBL" id="ML979135">
    <property type="protein sequence ID" value="KAF1916975.1"/>
    <property type="molecule type" value="Genomic_DNA"/>
</dbReference>
<evidence type="ECO:0000313" key="2">
    <source>
        <dbReference type="Proteomes" id="UP000800096"/>
    </source>
</evidence>
<proteinExistence type="predicted"/>
<reference evidence="1" key="1">
    <citation type="journal article" date="2020" name="Stud. Mycol.">
        <title>101 Dothideomycetes genomes: a test case for predicting lifestyles and emergence of pathogens.</title>
        <authorList>
            <person name="Haridas S."/>
            <person name="Albert R."/>
            <person name="Binder M."/>
            <person name="Bloem J."/>
            <person name="Labutti K."/>
            <person name="Salamov A."/>
            <person name="Andreopoulos B."/>
            <person name="Baker S."/>
            <person name="Barry K."/>
            <person name="Bills G."/>
            <person name="Bluhm B."/>
            <person name="Cannon C."/>
            <person name="Castanera R."/>
            <person name="Culley D."/>
            <person name="Daum C."/>
            <person name="Ezra D."/>
            <person name="Gonzalez J."/>
            <person name="Henrissat B."/>
            <person name="Kuo A."/>
            <person name="Liang C."/>
            <person name="Lipzen A."/>
            <person name="Lutzoni F."/>
            <person name="Magnuson J."/>
            <person name="Mondo S."/>
            <person name="Nolan M."/>
            <person name="Ohm R."/>
            <person name="Pangilinan J."/>
            <person name="Park H.-J."/>
            <person name="Ramirez L."/>
            <person name="Alfaro M."/>
            <person name="Sun H."/>
            <person name="Tritt A."/>
            <person name="Yoshinaga Y."/>
            <person name="Zwiers L.-H."/>
            <person name="Turgeon B."/>
            <person name="Goodwin S."/>
            <person name="Spatafora J."/>
            <person name="Crous P."/>
            <person name="Grigoriev I."/>
        </authorList>
    </citation>
    <scope>NUCLEOTIDE SEQUENCE</scope>
    <source>
        <strain evidence="1">HMLAC05119</strain>
    </source>
</reference>
<accession>A0A6A5QMV7</accession>
<name>A0A6A5QMV7_AMPQU</name>
<dbReference type="OrthoDB" id="14527at2759"/>
<keyword evidence="2" id="KW-1185">Reference proteome</keyword>
<dbReference type="Proteomes" id="UP000800096">
    <property type="component" value="Unassembled WGS sequence"/>
</dbReference>
<protein>
    <submittedName>
        <fullName evidence="1">Uncharacterized protein</fullName>
    </submittedName>
</protein>
<gene>
    <name evidence="1" type="ORF">BDU57DRAFT_251684</name>
</gene>
<dbReference type="AlphaFoldDB" id="A0A6A5QMV7"/>
<organism evidence="1 2">
    <name type="scientific">Ampelomyces quisqualis</name>
    <name type="common">Powdery mildew agent</name>
    <dbReference type="NCBI Taxonomy" id="50730"/>
    <lineage>
        <taxon>Eukaryota</taxon>
        <taxon>Fungi</taxon>
        <taxon>Dikarya</taxon>
        <taxon>Ascomycota</taxon>
        <taxon>Pezizomycotina</taxon>
        <taxon>Dothideomycetes</taxon>
        <taxon>Pleosporomycetidae</taxon>
        <taxon>Pleosporales</taxon>
        <taxon>Pleosporineae</taxon>
        <taxon>Phaeosphaeriaceae</taxon>
        <taxon>Ampelomyces</taxon>
    </lineage>
</organism>
<evidence type="ECO:0000313" key="1">
    <source>
        <dbReference type="EMBL" id="KAF1916975.1"/>
    </source>
</evidence>